<dbReference type="InterPro" id="IPR011078">
    <property type="entry name" value="PyrdxlP_homeostasis"/>
</dbReference>
<evidence type="ECO:0000256" key="5">
    <source>
        <dbReference type="SAM" id="Coils"/>
    </source>
</evidence>
<keyword evidence="5" id="KW-0175">Coiled coil</keyword>
<comment type="function">
    <text evidence="2">Pyridoxal 5'-phosphate (PLP)-binding protein, which is involved in PLP homeostasis.</text>
</comment>
<dbReference type="OrthoDB" id="9804072at2"/>
<feature type="modified residue" description="N6-(pyridoxal phosphate)lysine" evidence="2 3">
    <location>
        <position position="36"/>
    </location>
</feature>
<dbReference type="KEGG" id="rca:Rcas_3740"/>
<comment type="similarity">
    <text evidence="2 4">Belongs to the pyridoxal phosphate-binding protein YggS/PROSC family.</text>
</comment>
<keyword evidence="1 2" id="KW-0663">Pyridoxal phosphate</keyword>
<dbReference type="NCBIfam" id="TIGR00044">
    <property type="entry name" value="YggS family pyridoxal phosphate-dependent enzyme"/>
    <property type="match status" value="1"/>
</dbReference>
<evidence type="ECO:0000256" key="2">
    <source>
        <dbReference type="HAMAP-Rule" id="MF_02087"/>
    </source>
</evidence>
<feature type="coiled-coil region" evidence="5">
    <location>
        <begin position="52"/>
        <end position="79"/>
    </location>
</feature>
<evidence type="ECO:0000313" key="8">
    <source>
        <dbReference type="Proteomes" id="UP000000263"/>
    </source>
</evidence>
<evidence type="ECO:0000256" key="4">
    <source>
        <dbReference type="RuleBase" id="RU004514"/>
    </source>
</evidence>
<dbReference type="AlphaFoldDB" id="A7NQD4"/>
<dbReference type="Proteomes" id="UP000000263">
    <property type="component" value="Chromosome"/>
</dbReference>
<dbReference type="InterPro" id="IPR001608">
    <property type="entry name" value="Ala_racemase_N"/>
</dbReference>
<dbReference type="EMBL" id="CP000804">
    <property type="protein sequence ID" value="ABU59780.1"/>
    <property type="molecule type" value="Genomic_DNA"/>
</dbReference>
<reference evidence="7 8" key="1">
    <citation type="submission" date="2007-08" db="EMBL/GenBank/DDBJ databases">
        <title>Complete sequence of Roseiflexus castenholzii DSM 13941.</title>
        <authorList>
            <consortium name="US DOE Joint Genome Institute"/>
            <person name="Copeland A."/>
            <person name="Lucas S."/>
            <person name="Lapidus A."/>
            <person name="Barry K."/>
            <person name="Glavina del Rio T."/>
            <person name="Dalin E."/>
            <person name="Tice H."/>
            <person name="Pitluck S."/>
            <person name="Thompson L.S."/>
            <person name="Brettin T."/>
            <person name="Bruce D."/>
            <person name="Detter J.C."/>
            <person name="Han C."/>
            <person name="Tapia R."/>
            <person name="Schmutz J."/>
            <person name="Larimer F."/>
            <person name="Land M."/>
            <person name="Hauser L."/>
            <person name="Kyrpides N."/>
            <person name="Mikhailova N."/>
            <person name="Bryant D.A."/>
            <person name="Hanada S."/>
            <person name="Tsukatani Y."/>
            <person name="Richardson P."/>
        </authorList>
    </citation>
    <scope>NUCLEOTIDE SEQUENCE [LARGE SCALE GENOMIC DNA]</scope>
    <source>
        <strain evidence="8">DSM 13941 / HLO8</strain>
    </source>
</reference>
<dbReference type="HAMAP" id="MF_02087">
    <property type="entry name" value="PLP_homeostasis"/>
    <property type="match status" value="1"/>
</dbReference>
<sequence>METLIERLSAVRERIAAAARRANRDPAAIRLVGVTKAQPVEAIRAALAAGLHEIGENRVQEAEAKMSALAADRRRLTLHLIGHLQTNKAKKAATLFDMVHSVDSLRLAQILDRHAAETTDRLPVLLQVNVSGEMTKSGFDLCHWETLPDVYDRFCADVEQILALPHLEVRGLMTIAPWGPDPEQARPVFRAARRLRDSLALRFPATAWRDLSMGMTDDFEVAIEEGATIVRIGRAIFGER</sequence>
<accession>A7NQD4</accession>
<dbReference type="InterPro" id="IPR029066">
    <property type="entry name" value="PLP-binding_barrel"/>
</dbReference>
<evidence type="ECO:0000256" key="3">
    <source>
        <dbReference type="PIRSR" id="PIRSR004848-1"/>
    </source>
</evidence>
<dbReference type="PIRSF" id="PIRSF004848">
    <property type="entry name" value="YBL036c_PLPDEIII"/>
    <property type="match status" value="1"/>
</dbReference>
<evidence type="ECO:0000259" key="6">
    <source>
        <dbReference type="Pfam" id="PF01168"/>
    </source>
</evidence>
<evidence type="ECO:0000313" key="7">
    <source>
        <dbReference type="EMBL" id="ABU59780.1"/>
    </source>
</evidence>
<protein>
    <recommendedName>
        <fullName evidence="2">Pyridoxal phosphate homeostasis protein</fullName>
        <shortName evidence="2">PLP homeostasis protein</shortName>
    </recommendedName>
</protein>
<name>A7NQD4_ROSCS</name>
<gene>
    <name evidence="7" type="ordered locus">Rcas_3740</name>
</gene>
<evidence type="ECO:0000256" key="1">
    <source>
        <dbReference type="ARBA" id="ARBA00022898"/>
    </source>
</evidence>
<dbReference type="PANTHER" id="PTHR10146:SF14">
    <property type="entry name" value="PYRIDOXAL PHOSPHATE HOMEOSTASIS PROTEIN"/>
    <property type="match status" value="1"/>
</dbReference>
<organism evidence="7 8">
    <name type="scientific">Roseiflexus castenholzii (strain DSM 13941 / HLO8)</name>
    <dbReference type="NCBI Taxonomy" id="383372"/>
    <lineage>
        <taxon>Bacteria</taxon>
        <taxon>Bacillati</taxon>
        <taxon>Chloroflexota</taxon>
        <taxon>Chloroflexia</taxon>
        <taxon>Chloroflexales</taxon>
        <taxon>Roseiflexineae</taxon>
        <taxon>Roseiflexaceae</taxon>
        <taxon>Roseiflexus</taxon>
    </lineage>
</organism>
<dbReference type="Gene3D" id="3.20.20.10">
    <property type="entry name" value="Alanine racemase"/>
    <property type="match status" value="1"/>
</dbReference>
<dbReference type="PANTHER" id="PTHR10146">
    <property type="entry name" value="PROLINE SYNTHETASE CO-TRANSCRIBED BACTERIAL HOMOLOG PROTEIN"/>
    <property type="match status" value="1"/>
</dbReference>
<dbReference type="GO" id="GO:0030170">
    <property type="term" value="F:pyridoxal phosphate binding"/>
    <property type="evidence" value="ECO:0007669"/>
    <property type="project" value="UniProtKB-UniRule"/>
</dbReference>
<proteinExistence type="inferred from homology"/>
<dbReference type="CDD" id="cd00635">
    <property type="entry name" value="PLPDE_III_YBL036c_like"/>
    <property type="match status" value="1"/>
</dbReference>
<keyword evidence="8" id="KW-1185">Reference proteome</keyword>
<dbReference type="FunFam" id="3.20.20.10:FF:000018">
    <property type="entry name" value="Pyridoxal phosphate homeostasis protein"/>
    <property type="match status" value="1"/>
</dbReference>
<dbReference type="Pfam" id="PF01168">
    <property type="entry name" value="Ala_racemase_N"/>
    <property type="match status" value="1"/>
</dbReference>
<dbReference type="SUPFAM" id="SSF51419">
    <property type="entry name" value="PLP-binding barrel"/>
    <property type="match status" value="1"/>
</dbReference>
<dbReference type="STRING" id="383372.Rcas_3740"/>
<dbReference type="eggNOG" id="COG0325">
    <property type="taxonomic scope" value="Bacteria"/>
</dbReference>
<feature type="domain" description="Alanine racemase N-terminal" evidence="6">
    <location>
        <begin position="8"/>
        <end position="239"/>
    </location>
</feature>
<dbReference type="RefSeq" id="WP_012122203.1">
    <property type="nucleotide sequence ID" value="NC_009767.1"/>
</dbReference>
<comment type="cofactor">
    <cofactor evidence="3">
        <name>pyridoxal 5'-phosphate</name>
        <dbReference type="ChEBI" id="CHEBI:597326"/>
    </cofactor>
</comment>
<dbReference type="HOGENOM" id="CLU_059988_1_1_0"/>